<dbReference type="Gene3D" id="2.170.15.10">
    <property type="entry name" value="Proaerolysin, chain A, domain 3"/>
    <property type="match status" value="1"/>
</dbReference>
<reference evidence="2" key="3">
    <citation type="submission" date="2025-09" db="UniProtKB">
        <authorList>
            <consortium name="Ensembl"/>
        </authorList>
    </citation>
    <scope>IDENTIFICATION</scope>
</reference>
<evidence type="ECO:0000259" key="1">
    <source>
        <dbReference type="Pfam" id="PF14517"/>
    </source>
</evidence>
<dbReference type="Proteomes" id="UP000018468">
    <property type="component" value="Linkage group LG25"/>
</dbReference>
<dbReference type="STRING" id="7918.ENSLOCP00000001582"/>
<dbReference type="PANTHER" id="PTHR39244:SF5">
    <property type="entry name" value="NATTERIN-3-LIKE"/>
    <property type="match status" value="1"/>
</dbReference>
<organism evidence="2 3">
    <name type="scientific">Lepisosteus oculatus</name>
    <name type="common">Spotted gar</name>
    <dbReference type="NCBI Taxonomy" id="7918"/>
    <lineage>
        <taxon>Eukaryota</taxon>
        <taxon>Metazoa</taxon>
        <taxon>Chordata</taxon>
        <taxon>Craniata</taxon>
        <taxon>Vertebrata</taxon>
        <taxon>Euteleostomi</taxon>
        <taxon>Actinopterygii</taxon>
        <taxon>Neopterygii</taxon>
        <taxon>Holostei</taxon>
        <taxon>Semionotiformes</taxon>
        <taxon>Lepisosteidae</taxon>
        <taxon>Lepisosteus</taxon>
    </lineage>
</organism>
<dbReference type="HOGENOM" id="CLU_620497_0_0_1"/>
<dbReference type="AlphaFoldDB" id="W5LZM5"/>
<keyword evidence="3" id="KW-1185">Reference proteome</keyword>
<dbReference type="InterPro" id="IPR004991">
    <property type="entry name" value="Aerolysin-like"/>
</dbReference>
<dbReference type="SUPFAM" id="SSF50934">
    <property type="entry name" value="Tachylectin-2"/>
    <property type="match status" value="1"/>
</dbReference>
<evidence type="ECO:0000313" key="2">
    <source>
        <dbReference type="Ensembl" id="ENSLOCP00000001582.1"/>
    </source>
</evidence>
<dbReference type="Bgee" id="ENSLOCG00000001395">
    <property type="expression patterns" value="Expressed in ovary and 13 other cell types or tissues"/>
</dbReference>
<dbReference type="OMA" id="WSTINER"/>
<protein>
    <submittedName>
        <fullName evidence="2">Uncharacterized LOC107075490</fullName>
    </submittedName>
</protein>
<dbReference type="eggNOG" id="ENOG502SGPY">
    <property type="taxonomic scope" value="Eukaryota"/>
</dbReference>
<proteinExistence type="predicted"/>
<dbReference type="Pfam" id="PF14517">
    <property type="entry name" value="Tachylectin"/>
    <property type="match status" value="1"/>
</dbReference>
<name>W5LZM5_LEPOC</name>
<evidence type="ECO:0000313" key="3">
    <source>
        <dbReference type="Proteomes" id="UP000018468"/>
    </source>
</evidence>
<dbReference type="InterPro" id="IPR053237">
    <property type="entry name" value="Natterin_C"/>
</dbReference>
<reference evidence="3" key="1">
    <citation type="submission" date="2011-12" db="EMBL/GenBank/DDBJ databases">
        <title>The Draft Genome of Lepisosteus oculatus.</title>
        <authorList>
            <consortium name="The Broad Institute Genome Assembly &amp; Analysis Group"/>
            <consortium name="Computational R&amp;D Group"/>
            <consortium name="and Sequencing Platform"/>
            <person name="Di Palma F."/>
            <person name="Alfoldi J."/>
            <person name="Johnson J."/>
            <person name="Berlin A."/>
            <person name="Gnerre S."/>
            <person name="Jaffe D."/>
            <person name="MacCallum I."/>
            <person name="Young S."/>
            <person name="Walker B.J."/>
            <person name="Lander E.S."/>
            <person name="Lindblad-Toh K."/>
        </authorList>
    </citation>
    <scope>NUCLEOTIDE SEQUENCE [LARGE SCALE GENOMIC DNA]</scope>
</reference>
<dbReference type="Ensembl" id="ENSLOCT00000001587.1">
    <property type="protein sequence ID" value="ENSLOCP00000001582.1"/>
    <property type="gene ID" value="ENSLOCG00000001395.1"/>
</dbReference>
<dbReference type="OrthoDB" id="1925699at2759"/>
<dbReference type="EMBL" id="AHAT01030143">
    <property type="status" value="NOT_ANNOTATED_CDS"/>
    <property type="molecule type" value="Genomic_DNA"/>
</dbReference>
<dbReference type="Gene3D" id="2.115.10.10">
    <property type="entry name" value="Tachylectin 2"/>
    <property type="match status" value="1"/>
</dbReference>
<dbReference type="InterPro" id="IPR036813">
    <property type="entry name" value="Tachylectin2_sf"/>
</dbReference>
<dbReference type="PANTHER" id="PTHR39244">
    <property type="entry name" value="NATTERIN-4"/>
    <property type="match status" value="1"/>
</dbReference>
<dbReference type="InParanoid" id="W5LZM5"/>
<dbReference type="GeneTree" id="ENSGT00620000089136"/>
<dbReference type="KEGG" id="loc:107075490"/>
<dbReference type="InterPro" id="IPR023294">
    <property type="entry name" value="Tachylectin2"/>
</dbReference>
<accession>W5LZM5</accession>
<feature type="domain" description="Tachylectin 2" evidence="1">
    <location>
        <begin position="20"/>
        <end position="247"/>
    </location>
</feature>
<sequence>MSDEVPSASAAKNTCPVLFGMESSGSAHMGLPPVDCNEVFHQHAKHIGNLQGFSHILFSPTGIMYAVRDADIYAGSPPVNPDEDWLTKAKCVGRGKWDQFHSLFFHPEGSLYAVSDDGELYKGPPPDNEEVSWLYKVAKMIGTVGWLFPSLFFDPEGILYAVTSEGKLVKGKPPTEMNYDWLNNAETLGSGGWPKLTHFIAFSHDGNLWCVSKDEGKMYSAPPPVQSSADGWLEKAQYLGSGYDRYEMLAFTQDKTINKILSLDFNIASAKIISQEPLTVGQHDCDNTAGTVPSTATLQFSEPLILESSFSHVYEFTVAAEASTTFKAGIPVVAENVTAVTLDVGTTYTWNFKETERKQVVDPSTLSILVPPGKAVRFKAFVQKRTLDVPYTAKVTTVFGYETTITGRWLGASVSRVGIKEEILDPKKEP</sequence>
<dbReference type="Pfam" id="PF03318">
    <property type="entry name" value="ETX_MTX2"/>
    <property type="match status" value="1"/>
</dbReference>
<reference evidence="2" key="2">
    <citation type="submission" date="2025-08" db="UniProtKB">
        <authorList>
            <consortium name="Ensembl"/>
        </authorList>
    </citation>
    <scope>IDENTIFICATION</scope>
</reference>
<dbReference type="SUPFAM" id="SSF56973">
    <property type="entry name" value="Aerolisin/ETX pore-forming domain"/>
    <property type="match status" value="1"/>
</dbReference>